<sequence length="135" mass="16074">MRWLQRHWILYKEDEAHHAAKLSFHLQLVDPSITMCHSRIQNVTRKQKKQLKRNAKQKEYKKLKVMIPKISKIESVPEVTVIEEALKYIDQLQEAVAVKFNIPEDDVRDIAAKKMIISTRSFRIRAEVGDRRRRN</sequence>
<name>A0AAE0WEN2_9BIVA</name>
<proteinExistence type="predicted"/>
<dbReference type="InterPro" id="IPR036638">
    <property type="entry name" value="HLH_DNA-bd_sf"/>
</dbReference>
<protein>
    <recommendedName>
        <fullName evidence="3">BHLH domain-containing protein</fullName>
    </recommendedName>
</protein>
<dbReference type="GO" id="GO:0046983">
    <property type="term" value="F:protein dimerization activity"/>
    <property type="evidence" value="ECO:0007669"/>
    <property type="project" value="InterPro"/>
</dbReference>
<reference evidence="1" key="1">
    <citation type="journal article" date="2021" name="Genome Biol. Evol.">
        <title>A High-Quality Reference Genome for a Parasitic Bivalve with Doubly Uniparental Inheritance (Bivalvia: Unionida).</title>
        <authorList>
            <person name="Smith C.H."/>
        </authorList>
    </citation>
    <scope>NUCLEOTIDE SEQUENCE</scope>
    <source>
        <strain evidence="1">CHS0354</strain>
    </source>
</reference>
<evidence type="ECO:0008006" key="3">
    <source>
        <dbReference type="Google" id="ProtNLM"/>
    </source>
</evidence>
<evidence type="ECO:0000313" key="2">
    <source>
        <dbReference type="Proteomes" id="UP001195483"/>
    </source>
</evidence>
<dbReference type="AlphaFoldDB" id="A0AAE0WEN2"/>
<dbReference type="Proteomes" id="UP001195483">
    <property type="component" value="Unassembled WGS sequence"/>
</dbReference>
<organism evidence="1 2">
    <name type="scientific">Potamilus streckersoni</name>
    <dbReference type="NCBI Taxonomy" id="2493646"/>
    <lineage>
        <taxon>Eukaryota</taxon>
        <taxon>Metazoa</taxon>
        <taxon>Spiralia</taxon>
        <taxon>Lophotrochozoa</taxon>
        <taxon>Mollusca</taxon>
        <taxon>Bivalvia</taxon>
        <taxon>Autobranchia</taxon>
        <taxon>Heteroconchia</taxon>
        <taxon>Palaeoheterodonta</taxon>
        <taxon>Unionida</taxon>
        <taxon>Unionoidea</taxon>
        <taxon>Unionidae</taxon>
        <taxon>Ambleminae</taxon>
        <taxon>Lampsilini</taxon>
        <taxon>Potamilus</taxon>
    </lineage>
</organism>
<comment type="caution">
    <text evidence="1">The sequence shown here is derived from an EMBL/GenBank/DDBJ whole genome shotgun (WGS) entry which is preliminary data.</text>
</comment>
<reference evidence="1" key="3">
    <citation type="submission" date="2023-05" db="EMBL/GenBank/DDBJ databases">
        <authorList>
            <person name="Smith C.H."/>
        </authorList>
    </citation>
    <scope>NUCLEOTIDE SEQUENCE</scope>
    <source>
        <strain evidence="1">CHS0354</strain>
        <tissue evidence="1">Mantle</tissue>
    </source>
</reference>
<gene>
    <name evidence="1" type="ORF">CHS0354_021287</name>
</gene>
<accession>A0AAE0WEN2</accession>
<dbReference type="Gene3D" id="4.10.280.10">
    <property type="entry name" value="Helix-loop-helix DNA-binding domain"/>
    <property type="match status" value="1"/>
</dbReference>
<reference evidence="1" key="2">
    <citation type="journal article" date="2021" name="Genome Biol. Evol.">
        <title>Developing a high-quality reference genome for a parasitic bivalve with doubly uniparental inheritance (Bivalvia: Unionida).</title>
        <authorList>
            <person name="Smith C.H."/>
        </authorList>
    </citation>
    <scope>NUCLEOTIDE SEQUENCE</scope>
    <source>
        <strain evidence="1">CHS0354</strain>
        <tissue evidence="1">Mantle</tissue>
    </source>
</reference>
<evidence type="ECO:0000313" key="1">
    <source>
        <dbReference type="EMBL" id="KAK3611866.1"/>
    </source>
</evidence>
<keyword evidence="2" id="KW-1185">Reference proteome</keyword>
<dbReference type="EMBL" id="JAEAOA010001311">
    <property type="protein sequence ID" value="KAK3611866.1"/>
    <property type="molecule type" value="Genomic_DNA"/>
</dbReference>